<dbReference type="GO" id="GO:0016757">
    <property type="term" value="F:glycosyltransferase activity"/>
    <property type="evidence" value="ECO:0007669"/>
    <property type="project" value="UniProtKB-KW"/>
</dbReference>
<evidence type="ECO:0000256" key="5">
    <source>
        <dbReference type="ARBA" id="ARBA00022989"/>
    </source>
</evidence>
<protein>
    <submittedName>
        <fullName evidence="9">Putative glycosyltransferase family 2</fullName>
    </submittedName>
</protein>
<dbReference type="STRING" id="1173701.A0A066X0W4"/>
<keyword evidence="10" id="KW-1185">Reference proteome</keyword>
<dbReference type="SUPFAM" id="SSF53448">
    <property type="entry name" value="Nucleotide-diphospho-sugar transferases"/>
    <property type="match status" value="1"/>
</dbReference>
<feature type="transmembrane region" description="Helical" evidence="8">
    <location>
        <begin position="21"/>
        <end position="50"/>
    </location>
</feature>
<keyword evidence="2" id="KW-0328">Glycosyltransferase</keyword>
<organism evidence="9 10">
    <name type="scientific">Colletotrichum sublineola</name>
    <name type="common">Sorghum anthracnose fungus</name>
    <dbReference type="NCBI Taxonomy" id="1173701"/>
    <lineage>
        <taxon>Eukaryota</taxon>
        <taxon>Fungi</taxon>
        <taxon>Dikarya</taxon>
        <taxon>Ascomycota</taxon>
        <taxon>Pezizomycotina</taxon>
        <taxon>Sordariomycetes</taxon>
        <taxon>Hypocreomycetidae</taxon>
        <taxon>Glomerellales</taxon>
        <taxon>Glomerellaceae</taxon>
        <taxon>Colletotrichum</taxon>
        <taxon>Colletotrichum graminicola species complex</taxon>
    </lineage>
</organism>
<comment type="caution">
    <text evidence="9">The sequence shown here is derived from an EMBL/GenBank/DDBJ whole genome shotgun (WGS) entry which is preliminary data.</text>
</comment>
<evidence type="ECO:0000313" key="9">
    <source>
        <dbReference type="EMBL" id="KDN62768.1"/>
    </source>
</evidence>
<dbReference type="Pfam" id="PF13641">
    <property type="entry name" value="Glyco_tranf_2_3"/>
    <property type="match status" value="1"/>
</dbReference>
<dbReference type="Proteomes" id="UP000027238">
    <property type="component" value="Unassembled WGS sequence"/>
</dbReference>
<dbReference type="EMBL" id="JMSE01001301">
    <property type="protein sequence ID" value="KDN62768.1"/>
    <property type="molecule type" value="Genomic_DNA"/>
</dbReference>
<evidence type="ECO:0000313" key="10">
    <source>
        <dbReference type="Proteomes" id="UP000027238"/>
    </source>
</evidence>
<dbReference type="InterPro" id="IPR029044">
    <property type="entry name" value="Nucleotide-diphossugar_trans"/>
</dbReference>
<evidence type="ECO:0000256" key="4">
    <source>
        <dbReference type="ARBA" id="ARBA00022692"/>
    </source>
</evidence>
<keyword evidence="3 9" id="KW-0808">Transferase</keyword>
<dbReference type="Gene3D" id="3.90.550.10">
    <property type="entry name" value="Spore Coat Polysaccharide Biosynthesis Protein SpsA, Chain A"/>
    <property type="match status" value="1"/>
</dbReference>
<feature type="transmembrane region" description="Helical" evidence="8">
    <location>
        <begin position="418"/>
        <end position="437"/>
    </location>
</feature>
<proteinExistence type="predicted"/>
<feature type="transmembrane region" description="Helical" evidence="8">
    <location>
        <begin position="385"/>
        <end position="406"/>
    </location>
</feature>
<dbReference type="GO" id="GO:0016020">
    <property type="term" value="C:membrane"/>
    <property type="evidence" value="ECO:0007669"/>
    <property type="project" value="UniProtKB-SubCell"/>
</dbReference>
<keyword evidence="6 8" id="KW-0472">Membrane</keyword>
<keyword evidence="4 8" id="KW-0812">Transmembrane</keyword>
<dbReference type="AlphaFoldDB" id="A0A066X0W4"/>
<dbReference type="PANTHER" id="PTHR47844">
    <property type="entry name" value="SYNTHASE CPS1, PUTATIVE (AFU_ORTHOLOGUE AFUA_7G02500)-RELATED"/>
    <property type="match status" value="1"/>
</dbReference>
<comment type="subcellular location">
    <subcellularLocation>
        <location evidence="1">Membrane</location>
    </subcellularLocation>
</comment>
<evidence type="ECO:0000256" key="7">
    <source>
        <dbReference type="ARBA" id="ARBA00023180"/>
    </source>
</evidence>
<evidence type="ECO:0000256" key="3">
    <source>
        <dbReference type="ARBA" id="ARBA00022679"/>
    </source>
</evidence>
<feature type="transmembrane region" description="Helical" evidence="8">
    <location>
        <begin position="75"/>
        <end position="93"/>
    </location>
</feature>
<accession>A0A066X0W4</accession>
<evidence type="ECO:0000256" key="8">
    <source>
        <dbReference type="SAM" id="Phobius"/>
    </source>
</evidence>
<sequence length="516" mass="58733">MPHNQTGTQSARPRARGTVSSLLVSIGSLIAVPLRFVFAHPILALFSFVWKLTGPDLSQYVSKAASAVESKTPEYWTSAFVFLFFLRYARLVINIWGSWRYKATPISRHPNWSRRDVTVILPTIDVDSPKFDECILSILENRPAAILIVTVGAKMRARSEAVARAYRREYPSTEIGVSAILRPSKRRQVAHAVGHVRTEFTVLADDHVYWPSRDFLPSALAPFEDVNVGVVATYKRVRRTAPGKWSMSSIINLIGCLYLLRHNWELRASNAIDGGVFVVSGRTAIYRTRLLRSSGLMHRFCNEHFFFGIFGGEEGLGPDDDNFLTREAYRLGWDIKFQDTKDCTIETSLGDESAVKFRGQLIRWARTTFRSNPCMLRRVSDLVSWRMPFTYVAVYGAALFNFALLWDGALIFSLARSTWSDGLFSMNVFKLVLWILWSKTIKLWPHILRHPADIPLLTCQILFAYAHSVIKLWACITFYDCAWLGRNLNAVDAESEKLKEHLDRGFDFGNVTDQSR</sequence>
<gene>
    <name evidence="9" type="ORF">CSUB01_05672</name>
</gene>
<dbReference type="OrthoDB" id="2849215at2759"/>
<keyword evidence="5 8" id="KW-1133">Transmembrane helix</keyword>
<dbReference type="HOGENOM" id="CLU_019940_2_1_1"/>
<evidence type="ECO:0000256" key="2">
    <source>
        <dbReference type="ARBA" id="ARBA00022676"/>
    </source>
</evidence>
<dbReference type="InterPro" id="IPR052427">
    <property type="entry name" value="Glycosyltrans_GT2/GT47"/>
</dbReference>
<name>A0A066X0W4_COLSU</name>
<reference evidence="10" key="1">
    <citation type="journal article" date="2014" name="Genome Announc.">
        <title>Draft genome sequence of Colletotrichum sublineola, a destructive pathogen of cultivated sorghum.</title>
        <authorList>
            <person name="Baroncelli R."/>
            <person name="Sanz-Martin J.M."/>
            <person name="Rech G.E."/>
            <person name="Sukno S.A."/>
            <person name="Thon M.R."/>
        </authorList>
    </citation>
    <scope>NUCLEOTIDE SEQUENCE [LARGE SCALE GENOMIC DNA]</scope>
    <source>
        <strain evidence="10">TX430BB</strain>
    </source>
</reference>
<evidence type="ECO:0000256" key="1">
    <source>
        <dbReference type="ARBA" id="ARBA00004370"/>
    </source>
</evidence>
<dbReference type="OMA" id="QITHAMP"/>
<evidence type="ECO:0000256" key="6">
    <source>
        <dbReference type="ARBA" id="ARBA00023136"/>
    </source>
</evidence>
<keyword evidence="7" id="KW-0325">Glycoprotein</keyword>
<dbReference type="PANTHER" id="PTHR47844:SF1">
    <property type="entry name" value="EXOSTOSIN-LIKE 2"/>
    <property type="match status" value="1"/>
</dbReference>
<dbReference type="eggNOG" id="ENOG502SICP">
    <property type="taxonomic scope" value="Eukaryota"/>
</dbReference>